<dbReference type="EMBL" id="SLUB01000001">
    <property type="protein sequence ID" value="THE15479.1"/>
    <property type="molecule type" value="Genomic_DNA"/>
</dbReference>
<dbReference type="InterPro" id="IPR011991">
    <property type="entry name" value="ArsR-like_HTH"/>
</dbReference>
<dbReference type="Pfam" id="PF12840">
    <property type="entry name" value="HTH_20"/>
    <property type="match status" value="1"/>
</dbReference>
<name>A0A4S3PZS6_9BACI</name>
<reference evidence="2 3" key="1">
    <citation type="journal article" date="2019" name="Indoor Air">
        <title>Impacts of indoor surface finishes on bacterial viability.</title>
        <authorList>
            <person name="Hu J."/>
            <person name="Maamar S.B."/>
            <person name="Glawe A.J."/>
            <person name="Gottel N."/>
            <person name="Gilbert J.A."/>
            <person name="Hartmann E.M."/>
        </authorList>
    </citation>
    <scope>NUCLEOTIDE SEQUENCE [LARGE SCALE GENOMIC DNA]</scope>
    <source>
        <strain evidence="2 3">AF060A6</strain>
    </source>
</reference>
<protein>
    <submittedName>
        <fullName evidence="2">Transcriptional regulator</fullName>
    </submittedName>
</protein>
<keyword evidence="1" id="KW-0238">DNA-binding</keyword>
<keyword evidence="3" id="KW-1185">Reference proteome</keyword>
<dbReference type="STRING" id="1033734.GCA_000285535_03481"/>
<evidence type="ECO:0000313" key="3">
    <source>
        <dbReference type="Proteomes" id="UP000306477"/>
    </source>
</evidence>
<dbReference type="PANTHER" id="PTHR38600">
    <property type="entry name" value="TRANSCRIPTIONAL REGULATORY PROTEIN"/>
    <property type="match status" value="1"/>
</dbReference>
<dbReference type="GO" id="GO:0003677">
    <property type="term" value="F:DNA binding"/>
    <property type="evidence" value="ECO:0007669"/>
    <property type="project" value="UniProtKB-KW"/>
</dbReference>
<dbReference type="SUPFAM" id="SSF46785">
    <property type="entry name" value="Winged helix' DNA-binding domain"/>
    <property type="match status" value="1"/>
</dbReference>
<evidence type="ECO:0000256" key="1">
    <source>
        <dbReference type="ARBA" id="ARBA00023125"/>
    </source>
</evidence>
<proteinExistence type="predicted"/>
<dbReference type="OrthoDB" id="2729610at2"/>
<dbReference type="RefSeq" id="WP_136377794.1">
    <property type="nucleotide sequence ID" value="NZ_SLUB01000001.1"/>
</dbReference>
<dbReference type="InterPro" id="IPR036388">
    <property type="entry name" value="WH-like_DNA-bd_sf"/>
</dbReference>
<sequence>MEQTLKITNVLADPTRYYIYQYIIKQNEDVTVQEIAEEFEIHPNVARLHLTKLEDVNMLVSEAKKTGKGGRPSRLYRLSNDHIQINFPFRDYQLLSKIAIETMASLGDVGKMALEQTGRRFGEELVNHQIPVSIHELTFDQKLDILKKASTVAGFYPDLDHNKDKTKIFLKINNCPFKEIAQENFEAVCGMHHAFLRGMFDLLFDDVVLEESENMILGCNSCSYHAFVAK</sequence>
<accession>A0A4S3PZS6</accession>
<dbReference type="InterPro" id="IPR036390">
    <property type="entry name" value="WH_DNA-bd_sf"/>
</dbReference>
<dbReference type="Gene3D" id="1.10.10.10">
    <property type="entry name" value="Winged helix-like DNA-binding domain superfamily/Winged helix DNA-binding domain"/>
    <property type="match status" value="1"/>
</dbReference>
<comment type="caution">
    <text evidence="2">The sequence shown here is derived from an EMBL/GenBank/DDBJ whole genome shotgun (WGS) entry which is preliminary data.</text>
</comment>
<evidence type="ECO:0000313" key="2">
    <source>
        <dbReference type="EMBL" id="THE15479.1"/>
    </source>
</evidence>
<dbReference type="CDD" id="cd00090">
    <property type="entry name" value="HTH_ARSR"/>
    <property type="match status" value="1"/>
</dbReference>
<dbReference type="AlphaFoldDB" id="A0A4S3PZS6"/>
<gene>
    <name evidence="2" type="ORF">E1I69_01085</name>
</gene>
<dbReference type="PANTHER" id="PTHR38600:SF2">
    <property type="entry name" value="SLL0088 PROTEIN"/>
    <property type="match status" value="1"/>
</dbReference>
<organism evidence="2 3">
    <name type="scientific">Bacillus timonensis</name>
    <dbReference type="NCBI Taxonomy" id="1033734"/>
    <lineage>
        <taxon>Bacteria</taxon>
        <taxon>Bacillati</taxon>
        <taxon>Bacillota</taxon>
        <taxon>Bacilli</taxon>
        <taxon>Bacillales</taxon>
        <taxon>Bacillaceae</taxon>
        <taxon>Bacillus</taxon>
    </lineage>
</organism>
<dbReference type="Proteomes" id="UP000306477">
    <property type="component" value="Unassembled WGS sequence"/>
</dbReference>